<evidence type="ECO:0000256" key="5">
    <source>
        <dbReference type="SAM" id="Phobius"/>
    </source>
</evidence>
<evidence type="ECO:0000256" key="3">
    <source>
        <dbReference type="ARBA" id="ARBA00022679"/>
    </source>
</evidence>
<comment type="caution">
    <text evidence="7">The sequence shown here is derived from an EMBL/GenBank/DDBJ whole genome shotgun (WGS) entry which is preliminary data.</text>
</comment>
<dbReference type="InterPro" id="IPR002123">
    <property type="entry name" value="Plipid/glycerol_acylTrfase"/>
</dbReference>
<keyword evidence="5" id="KW-0812">Transmembrane</keyword>
<evidence type="ECO:0000259" key="6">
    <source>
        <dbReference type="SMART" id="SM00563"/>
    </source>
</evidence>
<dbReference type="Proteomes" id="UP000242450">
    <property type="component" value="Chromosome 11"/>
</dbReference>
<feature type="transmembrane region" description="Helical" evidence="5">
    <location>
        <begin position="153"/>
        <end position="171"/>
    </location>
</feature>
<keyword evidence="5" id="KW-0472">Membrane</keyword>
<dbReference type="GO" id="GO:0003841">
    <property type="term" value="F:1-acylglycerol-3-phosphate O-acyltransferase activity"/>
    <property type="evidence" value="ECO:0007669"/>
    <property type="project" value="UniProtKB-EC"/>
</dbReference>
<name>A0A212CWI8_CEREH</name>
<keyword evidence="8" id="KW-1185">Reference proteome</keyword>
<evidence type="ECO:0000313" key="8">
    <source>
        <dbReference type="Proteomes" id="UP000242450"/>
    </source>
</evidence>
<dbReference type="CDD" id="cd07989">
    <property type="entry name" value="LPLAT_AGPAT-like"/>
    <property type="match status" value="1"/>
</dbReference>
<dbReference type="SUPFAM" id="SSF69593">
    <property type="entry name" value="Glycerol-3-phosphate (1)-acyltransferase"/>
    <property type="match status" value="1"/>
</dbReference>
<accession>A0A212CWI8</accession>
<dbReference type="PANTHER" id="PTHR10434">
    <property type="entry name" value="1-ACYL-SN-GLYCEROL-3-PHOSPHATE ACYLTRANSFERASE"/>
    <property type="match status" value="1"/>
</dbReference>
<dbReference type="EMBL" id="MKHE01000011">
    <property type="protein sequence ID" value="OWK10369.1"/>
    <property type="molecule type" value="Genomic_DNA"/>
</dbReference>
<dbReference type="GO" id="GO:0005783">
    <property type="term" value="C:endoplasmic reticulum"/>
    <property type="evidence" value="ECO:0007669"/>
    <property type="project" value="TreeGrafter"/>
</dbReference>
<dbReference type="Pfam" id="PF01553">
    <property type="entry name" value="Acyltransferase"/>
    <property type="match status" value="1"/>
</dbReference>
<sequence>MTGADPGTRTWKEASFPWPGVGVPEALLLCDLHVTGWEAGGRRAGGAILLRDKTCRLSEGKGGLGVSRLWTQSPSHTGAAALAHGARLPRSIISWFVRSFKYVYGLRFEVKGRETLDEDRPCVIISNHQSILDMMGLMEVLPDRCVQIAKRELLFLGPVGLIMYLGGVLFINRQRSQTAMSVITDVGERMVREKLKVWIYPEGTRNDNGDLLPFKKGAFYLAIQAQVRRGCGLPGRPGREAHPGWPMADGDLPAGWGHRRSATPCLWTGSTCP</sequence>
<keyword evidence="3" id="KW-0808">Transferase</keyword>
<dbReference type="AlphaFoldDB" id="A0A212CWI8"/>
<evidence type="ECO:0000256" key="1">
    <source>
        <dbReference type="ARBA" id="ARBA00004728"/>
    </source>
</evidence>
<gene>
    <name evidence="7" type="ORF">Celaphus_00005080</name>
</gene>
<protein>
    <recommendedName>
        <fullName evidence="2">1-acylglycerol-3-phosphate O-acyltransferase</fullName>
        <ecNumber evidence="2">2.3.1.51</ecNumber>
    </recommendedName>
</protein>
<evidence type="ECO:0000256" key="4">
    <source>
        <dbReference type="ARBA" id="ARBA00023315"/>
    </source>
</evidence>
<proteinExistence type="predicted"/>
<keyword evidence="5" id="KW-1133">Transmembrane helix</keyword>
<dbReference type="SMART" id="SM00563">
    <property type="entry name" value="PlsC"/>
    <property type="match status" value="1"/>
</dbReference>
<reference evidence="7 8" key="1">
    <citation type="journal article" date="2018" name="Mol. Genet. Genomics">
        <title>The red deer Cervus elaphus genome CerEla1.0: sequencing, annotating, genes, and chromosomes.</title>
        <authorList>
            <person name="Bana N.A."/>
            <person name="Nyiri A."/>
            <person name="Nagy J."/>
            <person name="Frank K."/>
            <person name="Nagy T."/>
            <person name="Steger V."/>
            <person name="Schiller M."/>
            <person name="Lakatos P."/>
            <person name="Sugar L."/>
            <person name="Horn P."/>
            <person name="Barta E."/>
            <person name="Orosz L."/>
        </authorList>
    </citation>
    <scope>NUCLEOTIDE SEQUENCE [LARGE SCALE GENOMIC DNA]</scope>
    <source>
        <strain evidence="7">Hungarian</strain>
    </source>
</reference>
<dbReference type="PANTHER" id="PTHR10434:SF2">
    <property type="entry name" value="1-ACYL-SN-GLYCEROL-3-PHOSPHATE ACYLTRANSFERASE BETA"/>
    <property type="match status" value="1"/>
</dbReference>
<dbReference type="EC" id="2.3.1.51" evidence="2"/>
<feature type="domain" description="Phospholipid/glycerol acyltransferase" evidence="6">
    <location>
        <begin position="122"/>
        <end position="234"/>
    </location>
</feature>
<organism evidence="7 8">
    <name type="scientific">Cervus elaphus hippelaphus</name>
    <name type="common">European red deer</name>
    <dbReference type="NCBI Taxonomy" id="46360"/>
    <lineage>
        <taxon>Eukaryota</taxon>
        <taxon>Metazoa</taxon>
        <taxon>Chordata</taxon>
        <taxon>Craniata</taxon>
        <taxon>Vertebrata</taxon>
        <taxon>Euteleostomi</taxon>
        <taxon>Mammalia</taxon>
        <taxon>Eutheria</taxon>
        <taxon>Laurasiatheria</taxon>
        <taxon>Artiodactyla</taxon>
        <taxon>Ruminantia</taxon>
        <taxon>Pecora</taxon>
        <taxon>Cervidae</taxon>
        <taxon>Cervinae</taxon>
        <taxon>Cervus</taxon>
    </lineage>
</organism>
<dbReference type="OrthoDB" id="202234at2759"/>
<comment type="pathway">
    <text evidence="1">Phospholipid metabolism; CDP-diacylglycerol biosynthesis; CDP-diacylglycerol from sn-glycerol 3-phosphate: step 2/3.</text>
</comment>
<evidence type="ECO:0000256" key="2">
    <source>
        <dbReference type="ARBA" id="ARBA00013211"/>
    </source>
</evidence>
<evidence type="ECO:0000313" key="7">
    <source>
        <dbReference type="EMBL" id="OWK10369.1"/>
    </source>
</evidence>
<keyword evidence="4" id="KW-0012">Acyltransferase</keyword>
<dbReference type="GO" id="GO:0006654">
    <property type="term" value="P:phosphatidic acid biosynthetic process"/>
    <property type="evidence" value="ECO:0007669"/>
    <property type="project" value="TreeGrafter"/>
</dbReference>